<dbReference type="InterPro" id="IPR006558">
    <property type="entry name" value="LamG-like"/>
</dbReference>
<evidence type="ECO:0000259" key="5">
    <source>
        <dbReference type="SMART" id="SM00560"/>
    </source>
</evidence>
<keyword evidence="7" id="KW-1185">Reference proteome</keyword>
<dbReference type="InterPro" id="IPR039448">
    <property type="entry name" value="Beta_helix"/>
</dbReference>
<evidence type="ECO:0000256" key="2">
    <source>
        <dbReference type="ARBA" id="ARBA00022737"/>
    </source>
</evidence>
<evidence type="ECO:0000256" key="3">
    <source>
        <dbReference type="ARBA" id="ARBA00023157"/>
    </source>
</evidence>
<keyword evidence="2" id="KW-0677">Repeat</keyword>
<keyword evidence="3" id="KW-1015">Disulfide bond</keyword>
<dbReference type="SUPFAM" id="SSF51126">
    <property type="entry name" value="Pectin lyase-like"/>
    <property type="match status" value="3"/>
</dbReference>
<feature type="signal peptide" evidence="4">
    <location>
        <begin position="1"/>
        <end position="26"/>
    </location>
</feature>
<feature type="domain" description="LamG-like jellyroll fold" evidence="5">
    <location>
        <begin position="972"/>
        <end position="1110"/>
    </location>
</feature>
<dbReference type="InterPro" id="IPR011050">
    <property type="entry name" value="Pectin_lyase_fold/virulence"/>
</dbReference>
<dbReference type="SMART" id="SM00560">
    <property type="entry name" value="LamGL"/>
    <property type="match status" value="2"/>
</dbReference>
<dbReference type="Pfam" id="PF13229">
    <property type="entry name" value="Beta_helix"/>
    <property type="match status" value="3"/>
</dbReference>
<name>A0A517MWU2_9BACT</name>
<feature type="chain" id="PRO_5021827363" description="LamG-like jellyroll fold domain-containing protein" evidence="4">
    <location>
        <begin position="27"/>
        <end position="1538"/>
    </location>
</feature>
<dbReference type="NCBIfam" id="NF041518">
    <property type="entry name" value="choice_anch_Q"/>
    <property type="match status" value="3"/>
</dbReference>
<dbReference type="KEGG" id="amob:HG15A2_26660"/>
<sequence precursor="true">MLQRKHILTLSLLIAAIALHGLDAQAATYYVRTDGNDSNSGSGPAAAAAWATVDYASKNATSPGDIVYVKAGTYAEQIYPTVDGTAGSPIRFIADRFGTVASWDAGNIVIQAPAGVRSLYVNNADYLEFHGFHFAGSTTQAVLLYPSAGIILQDCDVTSGHTGVYCYNSNATIINLYCHDSLSYGLYVYGNSIVDAWNCTVVRNGSYGVFTNNTAVLTLTNSIVANNGAQGLRHASSGTFNHTYNLVFGNGNSDYLGTSAGTGEINSEPYFVTSNDYRLQAISPAIDSGTNAAGLVDTDLDGVARPFNSSWDMGCSEYNGGNTYYVRPDGDDANDGEGSTASGAWATVAYAATQSLSPGDVVYVHSGTYTGEVQPSVDGTAGNPVQFIADRYGIVTGWTVGDVVLQAGAAEKCLDLDDDDYLEFQGFTLSGDPGNDSVDIDYGQGVVLRQCEIYGGDRGIEVDSGASVSIINCLIHDNARGLEVINGNASILNCTVVNNTSDGIEVDAGVTTVTNCLIHGNGDAGIDHNGGTFSHTYNLVYANSGGNFEGTSVSTGELSVDPGFTGAGSYRLGSGSPAIDVGTSLAGSVDDDFDGQSRPRNGNWDIGCYEAGSFYYVRTDGSDGNSGTGPDSGDAWATINHAATSSLQPGDIVYVQAGTYTEYVSPSVDGEIGVPIRFIGDYQGDVSDWSAGDVSIVAPSGQRSLYVDDNYLEFTGFHIVGNTIQPLYIYNASGIRVNDCDVSCASQHGIYCYNSTATFVNLLIHDCNNYGVYVFGSAELHMWNCTIVGNGSTGVVNANTSTIFVTNSIFANNGLYGLRELGGPINQSYNLYHGNTNGNYTGTTVGAGVIDGDPRFVGGGYELDLDSTAINAGLDASGIVNQDLTGRARPVGPAWDMGCYEATGSRWILDETSGTTAADSGPNANDGTYTNGVMLNVPGPYPKEGAIAAEFDGSDDVVVVPDDDVYSAHIDTGLTVSAWVKVLAFNTDGHGQTRQPIISKGNAGQYEWALYVYDYGGAGFSVWSLSGSTHNEINGGNVPIGSWAHVAATYEPGVANRVYINGELVAQETSFLTTPGNGTSPVRIGSRGDGQYLNAQINQVQFVNRVLSAQEIAELYGLTGQWKFDEGFGSVAADSSPFANDANLAGATWTNSCEGGNAIAFDGVGGIAATSTDFSPPDIGTVSFWLRGSGTPDARGRVMGINGDWEIRQETTGKLSFDLGASPFVGNEPFATEEVDEPDRWRHIIAMYDTADNTYEVYVNGELQTSGVSPVDLVSQAPGVLSFGTRTGSAEYWEGGLRDFRIYNRWLSLEQVSQLYGSLGHWKLDESSGTLAVDSSGAGNDGTYVNAPTLGASSRNTAELGTAVTFDGTNRVEIPGLLGQPENVTISAWAKLDSPDLYGAELISLGQSFAIRLDDGGNLVSFIWNGTDFTANLLHPVPFKGAGWHHFAAVFSDDNDLFELYVDGILVDSTSTTDSIVYNLETNTFIGAHTNGPSDFDFSGSIDDVRVFGRALCPDDVFNLFRDFRPNGVRIKQWVETR</sequence>
<dbReference type="Gene3D" id="2.60.120.200">
    <property type="match status" value="3"/>
</dbReference>
<dbReference type="EMBL" id="CP036263">
    <property type="protein sequence ID" value="QDS99343.1"/>
    <property type="molecule type" value="Genomic_DNA"/>
</dbReference>
<dbReference type="PANTHER" id="PTHR22990">
    <property type="entry name" value="F-BOX ONLY PROTEIN"/>
    <property type="match status" value="1"/>
</dbReference>
<dbReference type="Proteomes" id="UP000319852">
    <property type="component" value="Chromosome"/>
</dbReference>
<dbReference type="SUPFAM" id="SSF49899">
    <property type="entry name" value="Concanavalin A-like lectins/glucanases"/>
    <property type="match status" value="3"/>
</dbReference>
<evidence type="ECO:0000313" key="6">
    <source>
        <dbReference type="EMBL" id="QDS99343.1"/>
    </source>
</evidence>
<dbReference type="InterPro" id="IPR051550">
    <property type="entry name" value="SCF-Subunits/Alg-Epimerases"/>
</dbReference>
<evidence type="ECO:0000256" key="4">
    <source>
        <dbReference type="SAM" id="SignalP"/>
    </source>
</evidence>
<reference evidence="6 7" key="1">
    <citation type="submission" date="2019-02" db="EMBL/GenBank/DDBJ databases">
        <title>Deep-cultivation of Planctomycetes and their phenomic and genomic characterization uncovers novel biology.</title>
        <authorList>
            <person name="Wiegand S."/>
            <person name="Jogler M."/>
            <person name="Boedeker C."/>
            <person name="Pinto D."/>
            <person name="Vollmers J."/>
            <person name="Rivas-Marin E."/>
            <person name="Kohn T."/>
            <person name="Peeters S.H."/>
            <person name="Heuer A."/>
            <person name="Rast P."/>
            <person name="Oberbeckmann S."/>
            <person name="Bunk B."/>
            <person name="Jeske O."/>
            <person name="Meyerdierks A."/>
            <person name="Storesund J.E."/>
            <person name="Kallscheuer N."/>
            <person name="Luecker S."/>
            <person name="Lage O.M."/>
            <person name="Pohl T."/>
            <person name="Merkel B.J."/>
            <person name="Hornburger P."/>
            <person name="Mueller R.-W."/>
            <person name="Bruemmer F."/>
            <person name="Labrenz M."/>
            <person name="Spormann A.M."/>
            <person name="Op den Camp H."/>
            <person name="Overmann J."/>
            <person name="Amann R."/>
            <person name="Jetten M.S.M."/>
            <person name="Mascher T."/>
            <person name="Medema M.H."/>
            <person name="Devos D.P."/>
            <person name="Kaster A.-K."/>
            <person name="Ovreas L."/>
            <person name="Rohde M."/>
            <person name="Galperin M.Y."/>
            <person name="Jogler C."/>
        </authorList>
    </citation>
    <scope>NUCLEOTIDE SEQUENCE [LARGE SCALE GENOMIC DNA]</scope>
    <source>
        <strain evidence="6 7">HG15A2</strain>
    </source>
</reference>
<proteinExistence type="predicted"/>
<dbReference type="InterPro" id="IPR013320">
    <property type="entry name" value="ConA-like_dom_sf"/>
</dbReference>
<dbReference type="InterPro" id="IPR012334">
    <property type="entry name" value="Pectin_lyas_fold"/>
</dbReference>
<accession>A0A517MWU2</accession>
<dbReference type="InterPro" id="IPR059226">
    <property type="entry name" value="Choice_anch_Q_dom"/>
</dbReference>
<dbReference type="Gene3D" id="2.160.20.10">
    <property type="entry name" value="Single-stranded right-handed beta-helix, Pectin lyase-like"/>
    <property type="match status" value="3"/>
</dbReference>
<dbReference type="Pfam" id="PF13385">
    <property type="entry name" value="Laminin_G_3"/>
    <property type="match status" value="3"/>
</dbReference>
<dbReference type="InterPro" id="IPR006626">
    <property type="entry name" value="PbH1"/>
</dbReference>
<dbReference type="SMART" id="SM00710">
    <property type="entry name" value="PbH1"/>
    <property type="match status" value="11"/>
</dbReference>
<keyword evidence="1 4" id="KW-0732">Signal</keyword>
<gene>
    <name evidence="6" type="ORF">HG15A2_26660</name>
</gene>
<feature type="domain" description="LamG-like jellyroll fold" evidence="5">
    <location>
        <begin position="1382"/>
        <end position="1515"/>
    </location>
</feature>
<protein>
    <recommendedName>
        <fullName evidence="5">LamG-like jellyroll fold domain-containing protein</fullName>
    </recommendedName>
</protein>
<evidence type="ECO:0000313" key="7">
    <source>
        <dbReference type="Proteomes" id="UP000319852"/>
    </source>
</evidence>
<organism evidence="6 7">
    <name type="scientific">Adhaeretor mobilis</name>
    <dbReference type="NCBI Taxonomy" id="1930276"/>
    <lineage>
        <taxon>Bacteria</taxon>
        <taxon>Pseudomonadati</taxon>
        <taxon>Planctomycetota</taxon>
        <taxon>Planctomycetia</taxon>
        <taxon>Pirellulales</taxon>
        <taxon>Lacipirellulaceae</taxon>
        <taxon>Adhaeretor</taxon>
    </lineage>
</organism>
<dbReference type="PANTHER" id="PTHR22990:SF15">
    <property type="entry name" value="F-BOX ONLY PROTEIN 10"/>
    <property type="match status" value="1"/>
</dbReference>
<evidence type="ECO:0000256" key="1">
    <source>
        <dbReference type="ARBA" id="ARBA00022729"/>
    </source>
</evidence>